<dbReference type="PANTHER" id="PTHR37984:SF5">
    <property type="entry name" value="PROTEIN NYNRIN-LIKE"/>
    <property type="match status" value="1"/>
</dbReference>
<gene>
    <name evidence="11" type="ORF">PR003_g18997</name>
</gene>
<evidence type="ECO:0008006" key="13">
    <source>
        <dbReference type="Google" id="ProtNLM"/>
    </source>
</evidence>
<dbReference type="AlphaFoldDB" id="A0A6A4EBT9"/>
<feature type="compositionally biased region" description="Polar residues" evidence="7">
    <location>
        <begin position="524"/>
        <end position="535"/>
    </location>
</feature>
<evidence type="ECO:0000259" key="10">
    <source>
        <dbReference type="Pfam" id="PF17921"/>
    </source>
</evidence>
<keyword evidence="4" id="KW-0255">Endonuclease</keyword>
<evidence type="ECO:0000256" key="1">
    <source>
        <dbReference type="ARBA" id="ARBA00022679"/>
    </source>
</evidence>
<evidence type="ECO:0000256" key="5">
    <source>
        <dbReference type="ARBA" id="ARBA00022801"/>
    </source>
</evidence>
<dbReference type="Gene3D" id="3.30.70.270">
    <property type="match status" value="2"/>
</dbReference>
<evidence type="ECO:0000259" key="8">
    <source>
        <dbReference type="Pfam" id="PF13456"/>
    </source>
</evidence>
<dbReference type="Proteomes" id="UP000434957">
    <property type="component" value="Unassembled WGS sequence"/>
</dbReference>
<keyword evidence="12" id="KW-1185">Reference proteome</keyword>
<dbReference type="InterPro" id="IPR050951">
    <property type="entry name" value="Retrovirus_Pol_polyprotein"/>
</dbReference>
<feature type="region of interest" description="Disordered" evidence="7">
    <location>
        <begin position="472"/>
        <end position="493"/>
    </location>
</feature>
<dbReference type="GO" id="GO:0003676">
    <property type="term" value="F:nucleic acid binding"/>
    <property type="evidence" value="ECO:0007669"/>
    <property type="project" value="InterPro"/>
</dbReference>
<evidence type="ECO:0000256" key="2">
    <source>
        <dbReference type="ARBA" id="ARBA00022695"/>
    </source>
</evidence>
<dbReference type="Pfam" id="PF17917">
    <property type="entry name" value="RT_RNaseH"/>
    <property type="match status" value="1"/>
</dbReference>
<dbReference type="InterPro" id="IPR041588">
    <property type="entry name" value="Integrase_H2C2"/>
</dbReference>
<evidence type="ECO:0000256" key="3">
    <source>
        <dbReference type="ARBA" id="ARBA00022722"/>
    </source>
</evidence>
<dbReference type="InterPro" id="IPR041373">
    <property type="entry name" value="RT_RNaseH"/>
</dbReference>
<keyword evidence="6" id="KW-0695">RNA-directed DNA polymerase</keyword>
<evidence type="ECO:0000313" key="12">
    <source>
        <dbReference type="Proteomes" id="UP000434957"/>
    </source>
</evidence>
<dbReference type="GO" id="GO:0004523">
    <property type="term" value="F:RNA-DNA hybrid ribonuclease activity"/>
    <property type="evidence" value="ECO:0007669"/>
    <property type="project" value="InterPro"/>
</dbReference>
<feature type="domain" description="Integrase zinc-binding" evidence="10">
    <location>
        <begin position="643"/>
        <end position="684"/>
    </location>
</feature>
<dbReference type="Gene3D" id="3.30.420.10">
    <property type="entry name" value="Ribonuclease H-like superfamily/Ribonuclease H"/>
    <property type="match status" value="1"/>
</dbReference>
<dbReference type="Pfam" id="PF17921">
    <property type="entry name" value="Integrase_H2C2"/>
    <property type="match status" value="1"/>
</dbReference>
<reference evidence="11 12" key="1">
    <citation type="submission" date="2018-08" db="EMBL/GenBank/DDBJ databases">
        <title>Genomic investigation of the strawberry pathogen Phytophthora fragariae indicates pathogenicity is determined by transcriptional variation in three key races.</title>
        <authorList>
            <person name="Adams T.M."/>
            <person name="Armitage A.D."/>
            <person name="Sobczyk M.K."/>
            <person name="Bates H.J."/>
            <person name="Dunwell J.M."/>
            <person name="Nellist C.F."/>
            <person name="Harrison R.J."/>
        </authorList>
    </citation>
    <scope>NUCLEOTIDE SEQUENCE [LARGE SCALE GENOMIC DNA]</scope>
    <source>
        <strain evidence="11 12">SCRP333</strain>
    </source>
</reference>
<dbReference type="Gene3D" id="1.10.340.70">
    <property type="match status" value="1"/>
</dbReference>
<keyword evidence="2" id="KW-0548">Nucleotidyltransferase</keyword>
<dbReference type="Pfam" id="PF13456">
    <property type="entry name" value="RVT_3"/>
    <property type="match status" value="1"/>
</dbReference>
<accession>A0A6A4EBT9</accession>
<evidence type="ECO:0000256" key="6">
    <source>
        <dbReference type="ARBA" id="ARBA00022918"/>
    </source>
</evidence>
<name>A0A6A4EBT9_9STRA</name>
<comment type="caution">
    <text evidence="11">The sequence shown here is derived from an EMBL/GenBank/DDBJ whole genome shotgun (WGS) entry which is preliminary data.</text>
</comment>
<dbReference type="InterPro" id="IPR002156">
    <property type="entry name" value="RNaseH_domain"/>
</dbReference>
<organism evidence="11 12">
    <name type="scientific">Phytophthora rubi</name>
    <dbReference type="NCBI Taxonomy" id="129364"/>
    <lineage>
        <taxon>Eukaryota</taxon>
        <taxon>Sar</taxon>
        <taxon>Stramenopiles</taxon>
        <taxon>Oomycota</taxon>
        <taxon>Peronosporomycetes</taxon>
        <taxon>Peronosporales</taxon>
        <taxon>Peronosporaceae</taxon>
        <taxon>Phytophthora</taxon>
    </lineage>
</organism>
<sequence>MNPVLGRSSYIDDIAYGTETWDQLCLDLDRLLYRLRYWGISVSLPKSEFGKKTISYLSHEIGAEGIRAKPKIAKGVMGLPFPSTLKGVQSFLGSLNYYNKFIEDLPVVASVLYELTDEQIRAGRDLDRAKEAFEILKQKIVLTPLLRHPDKERPFVIIVHANPWAASAVLGQEYDGVIFPVRFTGRVLRDQELRYHPAEKEVVALTRVLRLFYTMLAGTKLIKVYTRHSVLKWIFTSQSLEGRCEQWATRLSPWPLEIHKIKSDEDGLAAILGAGITPRDQLDKITENLIPAMGLVVRAPPISLEMLESDYEGWLLSFDGAAKLSDRCGTSGCILWKLPSWKVVEARGFFFENITVNEAEYHGLVEGSKMALARGITELVVVGDSRIAIQQAQGLIRCLKPGLQLLLTEFEGLREKFRSVQLVHVKREYSAAADYLTTKTLLAREPVSIDDPVELAQLRQLNKIPEKLIKPETSELVSPEPNSDPKTSVEVDTVPEPVSISEAAVPFTPESRIFMVTRNQTRIQDGALTSENANEANDRDDEESTSGIPEQRTGSYSPEAATPVEHITERWRRILAQQQAEPWTKRLRDFLKGDLEELSSAEAEDVAKIANQFVLDSRGAVYYLSRPTPGRPRDAAENLRLVVPAGLREDLLHMCHEDFQGGHQGITRTFERLRREYYWLGMYSVS</sequence>
<proteinExistence type="predicted"/>
<evidence type="ECO:0000313" key="11">
    <source>
        <dbReference type="EMBL" id="KAE9315402.1"/>
    </source>
</evidence>
<keyword evidence="3" id="KW-0540">Nuclease</keyword>
<keyword evidence="1" id="KW-0808">Transferase</keyword>
<dbReference type="SUPFAM" id="SSF56672">
    <property type="entry name" value="DNA/RNA polymerases"/>
    <property type="match status" value="1"/>
</dbReference>
<dbReference type="InterPro" id="IPR012337">
    <property type="entry name" value="RNaseH-like_sf"/>
</dbReference>
<evidence type="ECO:0000256" key="4">
    <source>
        <dbReference type="ARBA" id="ARBA00022759"/>
    </source>
</evidence>
<dbReference type="InterPro" id="IPR036397">
    <property type="entry name" value="RNaseH_sf"/>
</dbReference>
<dbReference type="GO" id="GO:0003964">
    <property type="term" value="F:RNA-directed DNA polymerase activity"/>
    <property type="evidence" value="ECO:0007669"/>
    <property type="project" value="UniProtKB-KW"/>
</dbReference>
<dbReference type="SUPFAM" id="SSF53098">
    <property type="entry name" value="Ribonuclease H-like"/>
    <property type="match status" value="1"/>
</dbReference>
<feature type="region of interest" description="Disordered" evidence="7">
    <location>
        <begin position="524"/>
        <end position="563"/>
    </location>
</feature>
<evidence type="ECO:0000259" key="9">
    <source>
        <dbReference type="Pfam" id="PF17917"/>
    </source>
</evidence>
<dbReference type="EMBL" id="QXFT01001565">
    <property type="protein sequence ID" value="KAE9315402.1"/>
    <property type="molecule type" value="Genomic_DNA"/>
</dbReference>
<dbReference type="InterPro" id="IPR043128">
    <property type="entry name" value="Rev_trsase/Diguanyl_cyclase"/>
</dbReference>
<feature type="domain" description="Reverse transcriptase RNase H-like" evidence="9">
    <location>
        <begin position="150"/>
        <end position="252"/>
    </location>
</feature>
<dbReference type="PANTHER" id="PTHR37984">
    <property type="entry name" value="PROTEIN CBG26694"/>
    <property type="match status" value="1"/>
</dbReference>
<feature type="compositionally biased region" description="Polar residues" evidence="7">
    <location>
        <begin position="545"/>
        <end position="556"/>
    </location>
</feature>
<dbReference type="InterPro" id="IPR043502">
    <property type="entry name" value="DNA/RNA_pol_sf"/>
</dbReference>
<feature type="domain" description="RNase H type-1" evidence="8">
    <location>
        <begin position="318"/>
        <end position="438"/>
    </location>
</feature>
<evidence type="ECO:0000256" key="7">
    <source>
        <dbReference type="SAM" id="MobiDB-lite"/>
    </source>
</evidence>
<protein>
    <recommendedName>
        <fullName evidence="13">Reverse transcriptase domain-containing protein</fullName>
    </recommendedName>
</protein>
<keyword evidence="5" id="KW-0378">Hydrolase</keyword>